<dbReference type="GO" id="GO:0000978">
    <property type="term" value="F:RNA polymerase II cis-regulatory region sequence-specific DNA binding"/>
    <property type="evidence" value="ECO:0007669"/>
    <property type="project" value="TreeGrafter"/>
</dbReference>
<evidence type="ECO:0000256" key="2">
    <source>
        <dbReference type="ARBA" id="ARBA00023015"/>
    </source>
</evidence>
<keyword evidence="5" id="KW-0539">Nucleus</keyword>
<dbReference type="GO" id="GO:0000435">
    <property type="term" value="P:positive regulation of transcription from RNA polymerase II promoter by galactose"/>
    <property type="evidence" value="ECO:0007669"/>
    <property type="project" value="TreeGrafter"/>
</dbReference>
<sequence length="703" mass="77726">MADLTPAPSLSRGTTLAARRRRIANACDFCREHRVRCEAATPCPPCLANNVPCRRSRPVHTRKSPQKTAQLGSKNEVPRQHLGDLTPASNHSAADPSASPSPSTNLAWTSHKTDSILGFIARLNSFCSGVSQLFPDGPASSADNLPLDQISPFPSRVPEGTRNAQCDLSPSQMQHLMRIFWHRLRPLMPIVEWKDLDIASQHTPLQDAITAVTLQYIHCSGLHSKLVGLNWPQFQIRQSPVDMPYFQRSLSAVTQLATFAGPSLSAIQCYCYLTVYLLDLGHHQAAYNMVGLALRIAQSLNYMDGRHRGQQVCQLFRRLWWTLIHLDYRCSRYVGKPVTTNIDDLLYLMPSREPQDVHLSNGLLYHTESIRLTAAALVVNEAIGHRSFLDGAVDPTQLEERAETLSNHLHYIEEWRKDLPRDPSFANITTIHINTLVNSPDPESSSFNNDLTTQPPPLTILTTLLHLQYHNTLMTLHRVFIQFPTSPSPLEPHPKANAHAATSLHHAMSMIKTTHDRMTITDSLHGLSELYQYQWNAAITIIGFLLAYPFCPRCTAAREHLLLALEIFDAAGAENSTARRAAALTRALCGKVDALVQILRGSGRQPMAPSVPGSTGLMDTDSSPSRSQDQRADLSSRSRCPAIAAHTAGEGTPGRDALPDAGEELWPWADLINLDSWPDYCDGVSEVFLDPAAFMDGAAFGTL</sequence>
<dbReference type="OrthoDB" id="2283488at2759"/>
<dbReference type="InterPro" id="IPR007219">
    <property type="entry name" value="XnlR_reg_dom"/>
</dbReference>
<evidence type="ECO:0000313" key="8">
    <source>
        <dbReference type="EMBL" id="RDW67444.1"/>
    </source>
</evidence>
<feature type="region of interest" description="Disordered" evidence="6">
    <location>
        <begin position="55"/>
        <end position="106"/>
    </location>
</feature>
<dbReference type="CDD" id="cd00067">
    <property type="entry name" value="GAL4"/>
    <property type="match status" value="1"/>
</dbReference>
<dbReference type="Proteomes" id="UP000256690">
    <property type="component" value="Unassembled WGS sequence"/>
</dbReference>
<dbReference type="PANTHER" id="PTHR47424:SF12">
    <property type="entry name" value="TRANSCRIPTION FACTOR ASQA"/>
    <property type="match status" value="1"/>
</dbReference>
<dbReference type="SUPFAM" id="SSF57701">
    <property type="entry name" value="Zn2/Cys6 DNA-binding domain"/>
    <property type="match status" value="1"/>
</dbReference>
<dbReference type="GO" id="GO:0006351">
    <property type="term" value="P:DNA-templated transcription"/>
    <property type="evidence" value="ECO:0007669"/>
    <property type="project" value="InterPro"/>
</dbReference>
<evidence type="ECO:0000259" key="7">
    <source>
        <dbReference type="PROSITE" id="PS50048"/>
    </source>
</evidence>
<evidence type="ECO:0000313" key="9">
    <source>
        <dbReference type="Proteomes" id="UP000256690"/>
    </source>
</evidence>
<dbReference type="SMART" id="SM00066">
    <property type="entry name" value="GAL4"/>
    <property type="match status" value="1"/>
</dbReference>
<dbReference type="RefSeq" id="XP_026600412.1">
    <property type="nucleotide sequence ID" value="XM_026751326.1"/>
</dbReference>
<evidence type="ECO:0000256" key="4">
    <source>
        <dbReference type="ARBA" id="ARBA00023163"/>
    </source>
</evidence>
<dbReference type="GO" id="GO:0008270">
    <property type="term" value="F:zinc ion binding"/>
    <property type="evidence" value="ECO:0007669"/>
    <property type="project" value="InterPro"/>
</dbReference>
<evidence type="ECO:0000256" key="1">
    <source>
        <dbReference type="ARBA" id="ARBA00022723"/>
    </source>
</evidence>
<accession>A0A3D8R0T5</accession>
<dbReference type="PROSITE" id="PS00463">
    <property type="entry name" value="ZN2_CY6_FUNGAL_1"/>
    <property type="match status" value="1"/>
</dbReference>
<dbReference type="InterPro" id="IPR051127">
    <property type="entry name" value="Fungal_SecMet_Regulators"/>
</dbReference>
<keyword evidence="2" id="KW-0805">Transcription regulation</keyword>
<name>A0A3D8R0T5_9EURO</name>
<evidence type="ECO:0000256" key="5">
    <source>
        <dbReference type="ARBA" id="ARBA00023242"/>
    </source>
</evidence>
<dbReference type="InterPro" id="IPR036864">
    <property type="entry name" value="Zn2-C6_fun-type_DNA-bd_sf"/>
</dbReference>
<evidence type="ECO:0000256" key="3">
    <source>
        <dbReference type="ARBA" id="ARBA00023125"/>
    </source>
</evidence>
<feature type="compositionally biased region" description="Low complexity" evidence="6">
    <location>
        <begin position="87"/>
        <end position="103"/>
    </location>
</feature>
<feature type="region of interest" description="Disordered" evidence="6">
    <location>
        <begin position="603"/>
        <end position="638"/>
    </location>
</feature>
<dbReference type="CDD" id="cd12148">
    <property type="entry name" value="fungal_TF_MHR"/>
    <property type="match status" value="1"/>
</dbReference>
<keyword evidence="4" id="KW-0804">Transcription</keyword>
<evidence type="ECO:0000256" key="6">
    <source>
        <dbReference type="SAM" id="MobiDB-lite"/>
    </source>
</evidence>
<feature type="domain" description="Zn(2)-C6 fungal-type" evidence="7">
    <location>
        <begin position="26"/>
        <end position="55"/>
    </location>
</feature>
<feature type="compositionally biased region" description="Basic residues" evidence="6">
    <location>
        <begin position="55"/>
        <end position="65"/>
    </location>
</feature>
<reference evidence="8 9" key="1">
    <citation type="journal article" date="2018" name="IMA Fungus">
        <title>IMA Genome-F 9: Draft genome sequence of Annulohypoxylon stygium, Aspergillus mulundensis, Berkeleyomyces basicola (syn. Thielaviopsis basicola), Ceratocystis smalleyi, two Cercospora beticola strains, Coleophoma cylindrospora, Fusarium fracticaudum, Phialophora cf. hyalina, and Morchella septimelata.</title>
        <authorList>
            <person name="Wingfield B.D."/>
            <person name="Bills G.F."/>
            <person name="Dong Y."/>
            <person name="Huang W."/>
            <person name="Nel W.J."/>
            <person name="Swalarsk-Parry B.S."/>
            <person name="Vaghefi N."/>
            <person name="Wilken P.M."/>
            <person name="An Z."/>
            <person name="de Beer Z.W."/>
            <person name="De Vos L."/>
            <person name="Chen L."/>
            <person name="Duong T.A."/>
            <person name="Gao Y."/>
            <person name="Hammerbacher A."/>
            <person name="Kikkert J.R."/>
            <person name="Li Y."/>
            <person name="Li H."/>
            <person name="Li K."/>
            <person name="Li Q."/>
            <person name="Liu X."/>
            <person name="Ma X."/>
            <person name="Naidoo K."/>
            <person name="Pethybridge S.J."/>
            <person name="Sun J."/>
            <person name="Steenkamp E.T."/>
            <person name="van der Nest M.A."/>
            <person name="van Wyk S."/>
            <person name="Wingfield M.J."/>
            <person name="Xiong C."/>
            <person name="Yue Q."/>
            <person name="Zhang X."/>
        </authorList>
    </citation>
    <scope>NUCLEOTIDE SEQUENCE [LARGE SCALE GENOMIC DNA]</scope>
    <source>
        <strain evidence="8 9">DSM 5745</strain>
    </source>
</reference>
<comment type="caution">
    <text evidence="8">The sequence shown here is derived from an EMBL/GenBank/DDBJ whole genome shotgun (WGS) entry which is preliminary data.</text>
</comment>
<keyword evidence="3" id="KW-0238">DNA-binding</keyword>
<dbReference type="PANTHER" id="PTHR47424">
    <property type="entry name" value="REGULATORY PROTEIN GAL4"/>
    <property type="match status" value="1"/>
</dbReference>
<dbReference type="EMBL" id="PVWQ01000012">
    <property type="protein sequence ID" value="RDW67444.1"/>
    <property type="molecule type" value="Genomic_DNA"/>
</dbReference>
<proteinExistence type="predicted"/>
<dbReference type="AlphaFoldDB" id="A0A3D8R0T5"/>
<dbReference type="Pfam" id="PF00172">
    <property type="entry name" value="Zn_clus"/>
    <property type="match status" value="1"/>
</dbReference>
<dbReference type="SMART" id="SM00906">
    <property type="entry name" value="Fungal_trans"/>
    <property type="match status" value="1"/>
</dbReference>
<dbReference type="Pfam" id="PF04082">
    <property type="entry name" value="Fungal_trans"/>
    <property type="match status" value="1"/>
</dbReference>
<keyword evidence="1" id="KW-0479">Metal-binding</keyword>
<dbReference type="PROSITE" id="PS50048">
    <property type="entry name" value="ZN2_CY6_FUNGAL_2"/>
    <property type="match status" value="1"/>
</dbReference>
<organism evidence="8 9">
    <name type="scientific">Aspergillus mulundensis</name>
    <dbReference type="NCBI Taxonomy" id="1810919"/>
    <lineage>
        <taxon>Eukaryota</taxon>
        <taxon>Fungi</taxon>
        <taxon>Dikarya</taxon>
        <taxon>Ascomycota</taxon>
        <taxon>Pezizomycotina</taxon>
        <taxon>Eurotiomycetes</taxon>
        <taxon>Eurotiomycetidae</taxon>
        <taxon>Eurotiales</taxon>
        <taxon>Aspergillaceae</taxon>
        <taxon>Aspergillus</taxon>
        <taxon>Aspergillus subgen. Nidulantes</taxon>
    </lineage>
</organism>
<dbReference type="Gene3D" id="4.10.240.10">
    <property type="entry name" value="Zn(2)-C6 fungal-type DNA-binding domain"/>
    <property type="match status" value="1"/>
</dbReference>
<gene>
    <name evidence="8" type="ORF">DSM5745_09310</name>
</gene>
<keyword evidence="9" id="KW-1185">Reference proteome</keyword>
<dbReference type="GO" id="GO:0000981">
    <property type="term" value="F:DNA-binding transcription factor activity, RNA polymerase II-specific"/>
    <property type="evidence" value="ECO:0007669"/>
    <property type="project" value="InterPro"/>
</dbReference>
<dbReference type="GeneID" id="38119680"/>
<dbReference type="InterPro" id="IPR001138">
    <property type="entry name" value="Zn2Cys6_DnaBD"/>
</dbReference>
<dbReference type="GO" id="GO:0005634">
    <property type="term" value="C:nucleus"/>
    <property type="evidence" value="ECO:0007669"/>
    <property type="project" value="TreeGrafter"/>
</dbReference>
<protein>
    <recommendedName>
        <fullName evidence="7">Zn(2)-C6 fungal-type domain-containing protein</fullName>
    </recommendedName>
</protein>